<dbReference type="EMBL" id="JAYJLD010000023">
    <property type="protein sequence ID" value="MEB3102859.1"/>
    <property type="molecule type" value="Genomic_DNA"/>
</dbReference>
<gene>
    <name evidence="1" type="ORF">VF724_14460</name>
</gene>
<accession>A0ABU5ZK18</accession>
<sequence>MKPLHDSIRPEALKSIGPGDVVVLRMVNNEQCSGVIETVSPHHDAFTFAGRGFRIHAIEIARIESRIPAGSSS</sequence>
<proteinExistence type="predicted"/>
<dbReference type="RefSeq" id="WP_371754982.1">
    <property type="nucleotide sequence ID" value="NZ_JAYJLD010000023.1"/>
</dbReference>
<organism evidence="1 2">
    <name type="scientific">Ferviditalea candida</name>
    <dbReference type="NCBI Taxonomy" id="3108399"/>
    <lineage>
        <taxon>Bacteria</taxon>
        <taxon>Bacillati</taxon>
        <taxon>Bacillota</taxon>
        <taxon>Bacilli</taxon>
        <taxon>Bacillales</taxon>
        <taxon>Paenibacillaceae</taxon>
        <taxon>Ferviditalea</taxon>
    </lineage>
</organism>
<name>A0ABU5ZK18_9BACL</name>
<keyword evidence="2" id="KW-1185">Reference proteome</keyword>
<protein>
    <submittedName>
        <fullName evidence="1">Uncharacterized protein</fullName>
    </submittedName>
</protein>
<dbReference type="Proteomes" id="UP001310386">
    <property type="component" value="Unassembled WGS sequence"/>
</dbReference>
<evidence type="ECO:0000313" key="1">
    <source>
        <dbReference type="EMBL" id="MEB3102859.1"/>
    </source>
</evidence>
<reference evidence="1" key="1">
    <citation type="submission" date="2023-12" db="EMBL/GenBank/DDBJ databases">
        <title>Fervidustalea candida gen. nov., sp. nov., a novel member of the family Paenibacillaceae isolated from a geothermal area.</title>
        <authorList>
            <person name="Li W.-J."/>
            <person name="Jiao J.-Y."/>
            <person name="Chen Y."/>
        </authorList>
    </citation>
    <scope>NUCLEOTIDE SEQUENCE</scope>
    <source>
        <strain evidence="1">SYSU GA230002</strain>
    </source>
</reference>
<evidence type="ECO:0000313" key="2">
    <source>
        <dbReference type="Proteomes" id="UP001310386"/>
    </source>
</evidence>
<comment type="caution">
    <text evidence="1">The sequence shown here is derived from an EMBL/GenBank/DDBJ whole genome shotgun (WGS) entry which is preliminary data.</text>
</comment>